<reference evidence="2" key="1">
    <citation type="submission" date="2020-05" db="EMBL/GenBank/DDBJ databases">
        <title>Fertoebacter nigrum gen. nov., sp. nov., a new member of the family Rhodobacteraceae.</title>
        <authorList>
            <person name="Szuroczki S."/>
            <person name="Abbaszade G."/>
            <person name="Buni D."/>
            <person name="Schumann P."/>
            <person name="Toth E."/>
        </authorList>
    </citation>
    <scope>NUCLEOTIDE SEQUENCE</scope>
    <source>
        <strain evidence="2">RG-N-1a</strain>
    </source>
</reference>
<feature type="transmembrane region" description="Helical" evidence="1">
    <location>
        <begin position="7"/>
        <end position="27"/>
    </location>
</feature>
<dbReference type="Proteomes" id="UP000484076">
    <property type="component" value="Unassembled WGS sequence"/>
</dbReference>
<keyword evidence="1" id="KW-1133">Transmembrane helix</keyword>
<keyword evidence="3" id="KW-1185">Reference proteome</keyword>
<evidence type="ECO:0000313" key="3">
    <source>
        <dbReference type="Proteomes" id="UP000484076"/>
    </source>
</evidence>
<proteinExistence type="predicted"/>
<evidence type="ECO:0008006" key="4">
    <source>
        <dbReference type="Google" id="ProtNLM"/>
    </source>
</evidence>
<evidence type="ECO:0000256" key="1">
    <source>
        <dbReference type="SAM" id="Phobius"/>
    </source>
</evidence>
<keyword evidence="1" id="KW-0472">Membrane</keyword>
<organism evidence="2 3">
    <name type="scientific">Fertoeibacter niger</name>
    <dbReference type="NCBI Taxonomy" id="2656921"/>
    <lineage>
        <taxon>Bacteria</taxon>
        <taxon>Pseudomonadati</taxon>
        <taxon>Pseudomonadota</taxon>
        <taxon>Alphaproteobacteria</taxon>
        <taxon>Rhodobacterales</taxon>
        <taxon>Paracoccaceae</taxon>
        <taxon>Fertoeibacter</taxon>
    </lineage>
</organism>
<keyword evidence="1" id="KW-0812">Transmembrane</keyword>
<name>A0A8X8H3Y1_9RHOB</name>
<dbReference type="InterPro" id="IPR029033">
    <property type="entry name" value="His_PPase_superfam"/>
</dbReference>
<dbReference type="CDD" id="cd07040">
    <property type="entry name" value="HP"/>
    <property type="match status" value="1"/>
</dbReference>
<dbReference type="AlphaFoldDB" id="A0A8X8H3Y1"/>
<dbReference type="SUPFAM" id="SSF53254">
    <property type="entry name" value="Phosphoglycerate mutase-like"/>
    <property type="match status" value="1"/>
</dbReference>
<gene>
    <name evidence="2" type="ORF">GEU84_016070</name>
</gene>
<comment type="caution">
    <text evidence="2">The sequence shown here is derived from an EMBL/GenBank/DDBJ whole genome shotgun (WGS) entry which is preliminary data.</text>
</comment>
<evidence type="ECO:0000313" key="2">
    <source>
        <dbReference type="EMBL" id="NUB45914.1"/>
    </source>
</evidence>
<accession>A0A8X8H3Y1</accession>
<dbReference type="RefSeq" id="WP_152827960.1">
    <property type="nucleotide sequence ID" value="NZ_WHUT02000010.1"/>
</dbReference>
<dbReference type="Gene3D" id="3.40.50.1240">
    <property type="entry name" value="Phosphoglycerate mutase-like"/>
    <property type="match status" value="1"/>
</dbReference>
<protein>
    <recommendedName>
        <fullName evidence="4">Histidine phosphatase family protein</fullName>
    </recommendedName>
</protein>
<sequence length="261" mass="28911">MAIGRRTYGIFFNGIGLVLVSAGYLGAQGFGEGDMAMRNEGHAGVVYPESGSGMAVEIKGSLRFEPITMLADLYRKDIVFLMRHGPTDWSQMDARGVEPKDCERQRMMTPDGKEAMRQLGMHLAISEILPAEIRVSPWCRNADTFATLMEGIRHFVPDYDQSVEVTEDYGLGLLLSLGGAATVAPIRAAIDDWEKRGPTGPLLLITHYTNIEELTEFKVYEGEILVLDPALDNRVLGYLRMDTASPDAIHFNLPEIDRNSD</sequence>
<dbReference type="EMBL" id="WHUT02000010">
    <property type="protein sequence ID" value="NUB45914.1"/>
    <property type="molecule type" value="Genomic_DNA"/>
</dbReference>